<feature type="domain" description="HTH marR-type" evidence="8">
    <location>
        <begin position="1"/>
        <end position="142"/>
    </location>
</feature>
<name>A0A660SB33_UNCT6</name>
<dbReference type="GO" id="GO:0003700">
    <property type="term" value="F:DNA-binding transcription factor activity"/>
    <property type="evidence" value="ECO:0007669"/>
    <property type="project" value="InterPro"/>
</dbReference>
<dbReference type="AlphaFoldDB" id="A0A660SB33"/>
<dbReference type="Gene3D" id="1.10.10.10">
    <property type="entry name" value="Winged helix-like DNA-binding domain superfamily/Winged helix DNA-binding domain"/>
    <property type="match status" value="1"/>
</dbReference>
<comment type="caution">
    <text evidence="9">The sequence shown here is derived from an EMBL/GenBank/DDBJ whole genome shotgun (WGS) entry which is preliminary data.</text>
</comment>
<keyword evidence="4" id="KW-0804">Transcription</keyword>
<organism evidence="9 10">
    <name type="scientific">candidate division TA06 bacterium</name>
    <dbReference type="NCBI Taxonomy" id="2250710"/>
    <lineage>
        <taxon>Bacteria</taxon>
        <taxon>Bacteria division TA06</taxon>
    </lineage>
</organism>
<dbReference type="InterPro" id="IPR036390">
    <property type="entry name" value="WH_DNA-bd_sf"/>
</dbReference>
<accession>A0A660SB33</accession>
<gene>
    <name evidence="9" type="ORF">DRP44_01125</name>
</gene>
<evidence type="ECO:0000256" key="5">
    <source>
        <dbReference type="ARBA" id="ARBA00046337"/>
    </source>
</evidence>
<proteinExistence type="inferred from homology"/>
<evidence type="ECO:0000256" key="1">
    <source>
        <dbReference type="ARBA" id="ARBA00004496"/>
    </source>
</evidence>
<dbReference type="PROSITE" id="PS50995">
    <property type="entry name" value="HTH_MARR_2"/>
    <property type="match status" value="1"/>
</dbReference>
<comment type="similarity">
    <text evidence="5">Belongs to the SarZ family.</text>
</comment>
<dbReference type="SUPFAM" id="SSF46785">
    <property type="entry name" value="Winged helix' DNA-binding domain"/>
    <property type="match status" value="1"/>
</dbReference>
<evidence type="ECO:0000259" key="8">
    <source>
        <dbReference type="PROSITE" id="PS50995"/>
    </source>
</evidence>
<evidence type="ECO:0000256" key="2">
    <source>
        <dbReference type="ARBA" id="ARBA00023015"/>
    </source>
</evidence>
<keyword evidence="3" id="KW-0238">DNA-binding</keyword>
<protein>
    <recommendedName>
        <fullName evidence="6">HTH-type transcriptional regulator SarZ</fullName>
    </recommendedName>
    <alternativeName>
        <fullName evidence="7">Staphylococcal accessory regulator Z</fullName>
    </alternativeName>
</protein>
<dbReference type="Pfam" id="PF22381">
    <property type="entry name" value="Staph_reg_Sar_Rot"/>
    <property type="match status" value="1"/>
</dbReference>
<sequence length="144" mass="16699">MSDSIRAFEKEMRELSWETMKAGRSILKNYKLTDLQFDILVTLYFNKDVNTLTDISSKLHLAKSTISSVFDKLEGEKYISRKRLAADKRVIKIRLLKKGENMINKVIEKRVEFLQNLSQGIKSSDIDKCVSTMKNLRFKISNTS</sequence>
<dbReference type="Proteomes" id="UP000282321">
    <property type="component" value="Unassembled WGS sequence"/>
</dbReference>
<dbReference type="InterPro" id="IPR055166">
    <property type="entry name" value="Transc_reg_Sar_Rot_HTH"/>
</dbReference>
<evidence type="ECO:0000313" key="9">
    <source>
        <dbReference type="EMBL" id="RKX67897.1"/>
    </source>
</evidence>
<dbReference type="GO" id="GO:0005737">
    <property type="term" value="C:cytoplasm"/>
    <property type="evidence" value="ECO:0007669"/>
    <property type="project" value="UniProtKB-SubCell"/>
</dbReference>
<comment type="subcellular location">
    <subcellularLocation>
        <location evidence="1">Cytoplasm</location>
    </subcellularLocation>
</comment>
<dbReference type="InterPro" id="IPR036388">
    <property type="entry name" value="WH-like_DNA-bd_sf"/>
</dbReference>
<dbReference type="PANTHER" id="PTHR42756">
    <property type="entry name" value="TRANSCRIPTIONAL REGULATOR, MARR"/>
    <property type="match status" value="1"/>
</dbReference>
<dbReference type="PANTHER" id="PTHR42756:SF1">
    <property type="entry name" value="TRANSCRIPTIONAL REPRESSOR OF EMRAB OPERON"/>
    <property type="match status" value="1"/>
</dbReference>
<evidence type="ECO:0000256" key="3">
    <source>
        <dbReference type="ARBA" id="ARBA00023125"/>
    </source>
</evidence>
<dbReference type="InterPro" id="IPR000835">
    <property type="entry name" value="HTH_MarR-typ"/>
</dbReference>
<dbReference type="EMBL" id="QNBC01000007">
    <property type="protein sequence ID" value="RKX67897.1"/>
    <property type="molecule type" value="Genomic_DNA"/>
</dbReference>
<evidence type="ECO:0000256" key="6">
    <source>
        <dbReference type="ARBA" id="ARBA00047188"/>
    </source>
</evidence>
<evidence type="ECO:0000313" key="10">
    <source>
        <dbReference type="Proteomes" id="UP000282321"/>
    </source>
</evidence>
<dbReference type="GO" id="GO:0003677">
    <property type="term" value="F:DNA binding"/>
    <property type="evidence" value="ECO:0007669"/>
    <property type="project" value="UniProtKB-KW"/>
</dbReference>
<reference evidence="9 10" key="1">
    <citation type="submission" date="2018-06" db="EMBL/GenBank/DDBJ databases">
        <title>Extensive metabolic versatility and redundancy in microbially diverse, dynamic hydrothermal sediments.</title>
        <authorList>
            <person name="Dombrowski N."/>
            <person name="Teske A."/>
            <person name="Baker B.J."/>
        </authorList>
    </citation>
    <scope>NUCLEOTIDE SEQUENCE [LARGE SCALE GENOMIC DNA]</scope>
    <source>
        <strain evidence="9">B35_G9</strain>
    </source>
</reference>
<dbReference type="SMART" id="SM00347">
    <property type="entry name" value="HTH_MARR"/>
    <property type="match status" value="1"/>
</dbReference>
<evidence type="ECO:0000256" key="7">
    <source>
        <dbReference type="ARBA" id="ARBA00047207"/>
    </source>
</evidence>
<evidence type="ECO:0000256" key="4">
    <source>
        <dbReference type="ARBA" id="ARBA00023163"/>
    </source>
</evidence>
<keyword evidence="2" id="KW-0805">Transcription regulation</keyword>